<keyword evidence="1" id="KW-0121">Carboxypeptidase</keyword>
<proteinExistence type="predicted"/>
<dbReference type="InterPro" id="IPR008969">
    <property type="entry name" value="CarboxyPept-like_regulatory"/>
</dbReference>
<keyword evidence="1" id="KW-0378">Hydrolase</keyword>
<dbReference type="Gene3D" id="1.20.58.1270">
    <property type="match status" value="1"/>
</dbReference>
<dbReference type="EMBL" id="SNYH01000004">
    <property type="protein sequence ID" value="TDQ25759.1"/>
    <property type="molecule type" value="Genomic_DNA"/>
</dbReference>
<keyword evidence="1" id="KW-0645">Protease</keyword>
<dbReference type="Pfam" id="PF13715">
    <property type="entry name" value="CarbopepD_reg_2"/>
    <property type="match status" value="1"/>
</dbReference>
<evidence type="ECO:0000313" key="1">
    <source>
        <dbReference type="EMBL" id="TDQ25759.1"/>
    </source>
</evidence>
<dbReference type="GO" id="GO:0004180">
    <property type="term" value="F:carboxypeptidase activity"/>
    <property type="evidence" value="ECO:0007669"/>
    <property type="project" value="UniProtKB-KW"/>
</dbReference>
<accession>A0A4R6TDF9</accession>
<evidence type="ECO:0000313" key="2">
    <source>
        <dbReference type="Proteomes" id="UP000295390"/>
    </source>
</evidence>
<keyword evidence="2" id="KW-1185">Reference proteome</keyword>
<comment type="caution">
    <text evidence="1">The sequence shown here is derived from an EMBL/GenBank/DDBJ whole genome shotgun (WGS) entry which is preliminary data.</text>
</comment>
<dbReference type="AlphaFoldDB" id="A0A4R6TDF9"/>
<dbReference type="OrthoDB" id="1417583at2"/>
<organism evidence="1 2">
    <name type="scientific">Tenacibaculum caenipelagi</name>
    <dbReference type="NCBI Taxonomy" id="1325435"/>
    <lineage>
        <taxon>Bacteria</taxon>
        <taxon>Pseudomonadati</taxon>
        <taxon>Bacteroidota</taxon>
        <taxon>Flavobacteriia</taxon>
        <taxon>Flavobacteriales</taxon>
        <taxon>Flavobacteriaceae</taxon>
        <taxon>Tenacibaculum</taxon>
    </lineage>
</organism>
<dbReference type="Proteomes" id="UP000295390">
    <property type="component" value="Unassembled WGS sequence"/>
</dbReference>
<gene>
    <name evidence="1" type="ORF">DFQ07_2190</name>
</gene>
<reference evidence="1 2" key="1">
    <citation type="submission" date="2019-03" db="EMBL/GenBank/DDBJ databases">
        <title>Genomic Encyclopedia of Type Strains, Phase III (KMG-III): the genomes of soil and plant-associated and newly described type strains.</title>
        <authorList>
            <person name="Whitman W."/>
        </authorList>
    </citation>
    <scope>NUCLEOTIDE SEQUENCE [LARGE SCALE GENOMIC DNA]</scope>
    <source>
        <strain evidence="1 2">CECT 8283</strain>
    </source>
</reference>
<dbReference type="SUPFAM" id="SSF49464">
    <property type="entry name" value="Carboxypeptidase regulatory domain-like"/>
    <property type="match status" value="1"/>
</dbReference>
<sequence length="265" mass="31222">MKKVLLVFVFLSHIAFSQEERRTLFGIVYDENGVLENVHIVNFSTNQATFSNEDGEYRIFAKPNDSIRFTSIGYKTIYETLTKEDFNTYRKRTTLERQDYELEEISIRNNELSGDLTKDLKKVKRDKMQDIVTNATDFSNVNYDNYTSDDHISKHVKPNLVKVDPTTSFEGMGTKNALPFKESENLWKLRKELAFKENLPAKLLNELGEDFFFVELKIPVEKYYSFLEYCNPLGIEKLYQENEVLKVIKILRKEHYGYLKLIKKQ</sequence>
<dbReference type="RefSeq" id="WP_133536632.1">
    <property type="nucleotide sequence ID" value="NZ_SNYH01000004.1"/>
</dbReference>
<name>A0A4R6TDF9_9FLAO</name>
<protein>
    <submittedName>
        <fullName evidence="1">Carboxypeptidase-like protein</fullName>
    </submittedName>
</protein>